<reference evidence="3 4" key="1">
    <citation type="submission" date="2015-09" db="EMBL/GenBank/DDBJ databases">
        <title>Draft genome sequence of Alicyclobacillus ferrooxydans DSM 22381.</title>
        <authorList>
            <person name="Hemp J."/>
        </authorList>
    </citation>
    <scope>NUCLEOTIDE SEQUENCE [LARGE SCALE GENOMIC DNA]</scope>
    <source>
        <strain evidence="3 4">TC-34</strain>
    </source>
</reference>
<dbReference type="InterPro" id="IPR036010">
    <property type="entry name" value="2Fe-2S_ferredoxin-like_sf"/>
</dbReference>
<evidence type="ECO:0000313" key="3">
    <source>
        <dbReference type="EMBL" id="KPV44541.1"/>
    </source>
</evidence>
<evidence type="ECO:0000313" key="4">
    <source>
        <dbReference type="Proteomes" id="UP000050482"/>
    </source>
</evidence>
<dbReference type="Gene3D" id="2.40.30.10">
    <property type="entry name" value="Translation factors"/>
    <property type="match status" value="1"/>
</dbReference>
<evidence type="ECO:0000259" key="2">
    <source>
        <dbReference type="PROSITE" id="PS51384"/>
    </source>
</evidence>
<gene>
    <name evidence="3" type="ORF">AN477_05910</name>
</gene>
<dbReference type="InterPro" id="IPR017938">
    <property type="entry name" value="Riboflavin_synthase-like_b-brl"/>
</dbReference>
<name>A0A0N8PPK0_9BACL</name>
<proteinExistence type="predicted"/>
<feature type="domain" description="FAD-binding FR-type" evidence="2">
    <location>
        <begin position="1"/>
        <end position="102"/>
    </location>
</feature>
<dbReference type="Proteomes" id="UP000050482">
    <property type="component" value="Unassembled WGS sequence"/>
</dbReference>
<dbReference type="PROSITE" id="PS00197">
    <property type="entry name" value="2FE2S_FER_1"/>
    <property type="match status" value="1"/>
</dbReference>
<dbReference type="Gene3D" id="3.10.20.30">
    <property type="match status" value="1"/>
</dbReference>
<dbReference type="PROSITE" id="PS51384">
    <property type="entry name" value="FAD_FR"/>
    <property type="match status" value="1"/>
</dbReference>
<dbReference type="SUPFAM" id="SSF63380">
    <property type="entry name" value="Riboflavin synthase domain-like"/>
    <property type="match status" value="1"/>
</dbReference>
<dbReference type="AlphaFoldDB" id="A0A0N8PPK0"/>
<dbReference type="InterPro" id="IPR039261">
    <property type="entry name" value="FNR_nucleotide-bd"/>
</dbReference>
<dbReference type="InterPro" id="IPR052353">
    <property type="entry name" value="Benzoxazolinone_Detox_Enz"/>
</dbReference>
<dbReference type="SUPFAM" id="SSF52343">
    <property type="entry name" value="Ferredoxin reductase-like, C-terminal NADP-linked domain"/>
    <property type="match status" value="1"/>
</dbReference>
<dbReference type="CDD" id="cd06185">
    <property type="entry name" value="PDR_like"/>
    <property type="match status" value="1"/>
</dbReference>
<keyword evidence="4" id="KW-1185">Reference proteome</keyword>
<dbReference type="PRINTS" id="PR00409">
    <property type="entry name" value="PHDIOXRDTASE"/>
</dbReference>
<dbReference type="Pfam" id="PF00111">
    <property type="entry name" value="Fer2"/>
    <property type="match status" value="1"/>
</dbReference>
<dbReference type="EMBL" id="LJCO01000030">
    <property type="protein sequence ID" value="KPV44541.1"/>
    <property type="molecule type" value="Genomic_DNA"/>
</dbReference>
<dbReference type="PANTHER" id="PTHR30212:SF2">
    <property type="entry name" value="PROTEIN YIIM"/>
    <property type="match status" value="1"/>
</dbReference>
<evidence type="ECO:0008006" key="5">
    <source>
        <dbReference type="Google" id="ProtNLM"/>
    </source>
</evidence>
<protein>
    <recommendedName>
        <fullName evidence="5">Ferredoxin</fullName>
    </recommendedName>
</protein>
<evidence type="ECO:0000259" key="1">
    <source>
        <dbReference type="PROSITE" id="PS51085"/>
    </source>
</evidence>
<dbReference type="GO" id="GO:0051537">
    <property type="term" value="F:2 iron, 2 sulfur cluster binding"/>
    <property type="evidence" value="ECO:0007669"/>
    <property type="project" value="InterPro"/>
</dbReference>
<dbReference type="SUPFAM" id="SSF54292">
    <property type="entry name" value="2Fe-2S ferredoxin-like"/>
    <property type="match status" value="1"/>
</dbReference>
<comment type="caution">
    <text evidence="3">The sequence shown here is derived from an EMBL/GenBank/DDBJ whole genome shotgun (WGS) entry which is preliminary data.</text>
</comment>
<feature type="domain" description="2Fe-2S ferredoxin-type" evidence="1">
    <location>
        <begin position="225"/>
        <end position="312"/>
    </location>
</feature>
<dbReference type="GO" id="GO:0016491">
    <property type="term" value="F:oxidoreductase activity"/>
    <property type="evidence" value="ECO:0007669"/>
    <property type="project" value="InterPro"/>
</dbReference>
<organism evidence="3 4">
    <name type="scientific">Alicyclobacillus ferrooxydans</name>
    <dbReference type="NCBI Taxonomy" id="471514"/>
    <lineage>
        <taxon>Bacteria</taxon>
        <taxon>Bacillati</taxon>
        <taxon>Bacillota</taxon>
        <taxon>Bacilli</taxon>
        <taxon>Bacillales</taxon>
        <taxon>Alicyclobacillaceae</taxon>
        <taxon>Alicyclobacillus</taxon>
    </lineage>
</organism>
<dbReference type="PANTHER" id="PTHR30212">
    <property type="entry name" value="PROTEIN YIIM"/>
    <property type="match status" value="1"/>
</dbReference>
<dbReference type="STRING" id="471514.AN477_05910"/>
<dbReference type="InterPro" id="IPR006058">
    <property type="entry name" value="2Fe2S_fd_BS"/>
</dbReference>
<dbReference type="PROSITE" id="PS51085">
    <property type="entry name" value="2FE2S_FER_2"/>
    <property type="match status" value="1"/>
</dbReference>
<sequence length="312" mass="34552">MVEVADIEQIAESVKRFTLVPVDAGTVLPFHPGAHVETCIGTRNVVLRRHYSLCSDADETRFYQIAVSKSKTSRGGSRYWHEQVIVGQRLEVSVPVNHLSLSRTARHHLFVAGGIGITPFISMMLALRRQGQSFELHMAAKSALACPFYDWLSGTFPGQVHFYFSTEGCRLTPNLLQDQLLGTHLYVCGPPGMMKEFRDCARAIGYPKQSVHMEAFTASQGGDNHPFRAFLEKQGRWVDVPGHQTLLAALREADVNVPSSCEVGGCGTCMVGVIDGDVDHRDFYLTGEEQAQGREILCCVSRAKKDRLVLDL</sequence>
<dbReference type="InterPro" id="IPR001041">
    <property type="entry name" value="2Fe-2S_ferredoxin-type"/>
</dbReference>
<dbReference type="CDD" id="cd00207">
    <property type="entry name" value="fer2"/>
    <property type="match status" value="1"/>
</dbReference>
<dbReference type="InterPro" id="IPR017927">
    <property type="entry name" value="FAD-bd_FR_type"/>
</dbReference>
<dbReference type="PATRIC" id="fig|471514.4.peg.4153"/>
<dbReference type="InterPro" id="IPR012675">
    <property type="entry name" value="Beta-grasp_dom_sf"/>
</dbReference>
<accession>A0A0N8PPK0</accession>
<dbReference type="Gene3D" id="3.40.50.80">
    <property type="entry name" value="Nucleotide-binding domain of ferredoxin-NADP reductase (FNR) module"/>
    <property type="match status" value="1"/>
</dbReference>